<gene>
    <name evidence="2" type="ORF">SLS63_000311</name>
</gene>
<protein>
    <submittedName>
        <fullName evidence="2">Uncharacterized protein</fullName>
    </submittedName>
</protein>
<feature type="compositionally biased region" description="Low complexity" evidence="1">
    <location>
        <begin position="200"/>
        <end position="209"/>
    </location>
</feature>
<dbReference type="EMBL" id="JAKNSF020000001">
    <property type="protein sequence ID" value="KAK7742745.1"/>
    <property type="molecule type" value="Genomic_DNA"/>
</dbReference>
<evidence type="ECO:0000256" key="1">
    <source>
        <dbReference type="SAM" id="MobiDB-lite"/>
    </source>
</evidence>
<dbReference type="Proteomes" id="UP001430848">
    <property type="component" value="Unassembled WGS sequence"/>
</dbReference>
<organism evidence="2 3">
    <name type="scientific">Diaporthe eres</name>
    <name type="common">Phomopsis oblonga</name>
    <dbReference type="NCBI Taxonomy" id="83184"/>
    <lineage>
        <taxon>Eukaryota</taxon>
        <taxon>Fungi</taxon>
        <taxon>Dikarya</taxon>
        <taxon>Ascomycota</taxon>
        <taxon>Pezizomycotina</taxon>
        <taxon>Sordariomycetes</taxon>
        <taxon>Sordariomycetidae</taxon>
        <taxon>Diaporthales</taxon>
        <taxon>Diaporthaceae</taxon>
        <taxon>Diaporthe</taxon>
        <taxon>Diaporthe eres species complex</taxon>
    </lineage>
</organism>
<feature type="compositionally biased region" description="Polar residues" evidence="1">
    <location>
        <begin position="127"/>
        <end position="138"/>
    </location>
</feature>
<sequence>MATINQDRKKASDLQKALETQLLALEKLGALPTPAADEVRNIIAEGIADKFGETYRTFPCAREGTEIRRDAVPKQCALRKSVEGFVAEARSPEKVSKVKGQYGQNKAFAKTTTAKQRTAFKAIAQVNPAQRDQSSTIGQAARNEETAPRKTASPEKQQPKTSPNPSNPTKDGASKDWQQTRLESGEKAWDVLLAQKAAGIKTAAHAGAQQKPITQGTGSPMTPVTKTAGVGPRKDGRTAAAAISKNGTGAPKVAMTSQPLAAAAGTSGKAPDRRTTTGESAKPKSSSSGKASIASSEDLIDFGF</sequence>
<comment type="caution">
    <text evidence="2">The sequence shown here is derived from an EMBL/GenBank/DDBJ whole genome shotgun (WGS) entry which is preliminary data.</text>
</comment>
<feature type="compositionally biased region" description="Polar residues" evidence="1">
    <location>
        <begin position="211"/>
        <end position="225"/>
    </location>
</feature>
<feature type="compositionally biased region" description="Low complexity" evidence="1">
    <location>
        <begin position="283"/>
        <end position="296"/>
    </location>
</feature>
<name>A0ABR1PQE9_DIAER</name>
<feature type="region of interest" description="Disordered" evidence="1">
    <location>
        <begin position="122"/>
        <end position="183"/>
    </location>
</feature>
<evidence type="ECO:0000313" key="3">
    <source>
        <dbReference type="Proteomes" id="UP001430848"/>
    </source>
</evidence>
<reference evidence="2 3" key="1">
    <citation type="submission" date="2024-02" db="EMBL/GenBank/DDBJ databases">
        <title>De novo assembly and annotation of 12 fungi associated with fruit tree decline syndrome in Ontario, Canada.</title>
        <authorList>
            <person name="Sulman M."/>
            <person name="Ellouze W."/>
            <person name="Ilyukhin E."/>
        </authorList>
    </citation>
    <scope>NUCLEOTIDE SEQUENCE [LARGE SCALE GENOMIC DNA]</scope>
    <source>
        <strain evidence="2 3">M169</strain>
    </source>
</reference>
<feature type="compositionally biased region" description="Polar residues" evidence="1">
    <location>
        <begin position="154"/>
        <end position="169"/>
    </location>
</feature>
<feature type="region of interest" description="Disordered" evidence="1">
    <location>
        <begin position="200"/>
        <end position="304"/>
    </location>
</feature>
<accession>A0ABR1PQE9</accession>
<evidence type="ECO:0000313" key="2">
    <source>
        <dbReference type="EMBL" id="KAK7742745.1"/>
    </source>
</evidence>
<keyword evidence="3" id="KW-1185">Reference proteome</keyword>
<proteinExistence type="predicted"/>